<sequence>MTLRCWKSAVCCVLSLFAASAVEAANPDTNLIVFGDSFSSRGFTVAGILEQAQHSNQEYPAPPYDDGRFTNGPLFPEYMAAHLNLTLLDFGAAGATSGAVNSTFTLITHDRNNTNGTRAISLPAPSLPQQVQLYLNETNGVAEADDLHCIFIGLDDYINALSGLPVLPAVVVAYIEQSAMALYNAGARMIFLGNLLPLNLAPAYSPLALNSSATATQDKLSSLITLHNTALGVAASGLANYHEDATIGVLDLFTPFSQMVLNETGPGFAMPIEEPCYGADEYEMPGTPNLDECADPDERLFWDWLHPSTQAHSVLGISLLQELSSAIVNSALLHARQQTVTLAQIIKAEGSA</sequence>
<dbReference type="InterPro" id="IPR036514">
    <property type="entry name" value="SGNH_hydro_sf"/>
</dbReference>
<protein>
    <submittedName>
        <fullName evidence="4">Uncharacterized protein</fullName>
    </submittedName>
</protein>
<feature type="chain" id="PRO_5043632074" evidence="3">
    <location>
        <begin position="25"/>
        <end position="352"/>
    </location>
</feature>
<keyword evidence="2" id="KW-0378">Hydrolase</keyword>
<evidence type="ECO:0000256" key="1">
    <source>
        <dbReference type="ARBA" id="ARBA00008668"/>
    </source>
</evidence>
<dbReference type="GO" id="GO:0016788">
    <property type="term" value="F:hydrolase activity, acting on ester bonds"/>
    <property type="evidence" value="ECO:0007669"/>
    <property type="project" value="InterPro"/>
</dbReference>
<dbReference type="Pfam" id="PF00657">
    <property type="entry name" value="Lipase_GDSL"/>
    <property type="match status" value="1"/>
</dbReference>
<dbReference type="SUPFAM" id="SSF52266">
    <property type="entry name" value="SGNH hydrolase"/>
    <property type="match status" value="1"/>
</dbReference>
<evidence type="ECO:0000256" key="3">
    <source>
        <dbReference type="SAM" id="SignalP"/>
    </source>
</evidence>
<organism evidence="4 5">
    <name type="scientific">Apatococcus fuscideae</name>
    <dbReference type="NCBI Taxonomy" id="2026836"/>
    <lineage>
        <taxon>Eukaryota</taxon>
        <taxon>Viridiplantae</taxon>
        <taxon>Chlorophyta</taxon>
        <taxon>core chlorophytes</taxon>
        <taxon>Trebouxiophyceae</taxon>
        <taxon>Chlorellales</taxon>
        <taxon>Chlorellaceae</taxon>
        <taxon>Apatococcus</taxon>
    </lineage>
</organism>
<keyword evidence="5" id="KW-1185">Reference proteome</keyword>
<evidence type="ECO:0000313" key="4">
    <source>
        <dbReference type="EMBL" id="KAK9859311.1"/>
    </source>
</evidence>
<dbReference type="Proteomes" id="UP001485043">
    <property type="component" value="Unassembled WGS sequence"/>
</dbReference>
<dbReference type="AlphaFoldDB" id="A0AAW1SUB4"/>
<evidence type="ECO:0000256" key="2">
    <source>
        <dbReference type="ARBA" id="ARBA00022801"/>
    </source>
</evidence>
<gene>
    <name evidence="4" type="ORF">WJX84_009088</name>
</gene>
<comment type="caution">
    <text evidence="4">The sequence shown here is derived from an EMBL/GenBank/DDBJ whole genome shotgun (WGS) entry which is preliminary data.</text>
</comment>
<evidence type="ECO:0000313" key="5">
    <source>
        <dbReference type="Proteomes" id="UP001485043"/>
    </source>
</evidence>
<dbReference type="PANTHER" id="PTHR45648:SF22">
    <property type="entry name" value="GDSL LIPASE_ACYLHYDROLASE FAMILY PROTEIN (AFU_ORTHOLOGUE AFUA_4G14700)"/>
    <property type="match status" value="1"/>
</dbReference>
<comment type="similarity">
    <text evidence="1">Belongs to the 'GDSL' lipolytic enzyme family.</text>
</comment>
<dbReference type="InterPro" id="IPR051058">
    <property type="entry name" value="GDSL_Est/Lipase"/>
</dbReference>
<accession>A0AAW1SUB4</accession>
<keyword evidence="3" id="KW-0732">Signal</keyword>
<proteinExistence type="inferred from homology"/>
<dbReference type="EMBL" id="JALJOV010000891">
    <property type="protein sequence ID" value="KAK9859311.1"/>
    <property type="molecule type" value="Genomic_DNA"/>
</dbReference>
<dbReference type="PANTHER" id="PTHR45648">
    <property type="entry name" value="GDSL LIPASE/ACYLHYDROLASE FAMILY PROTEIN (AFU_ORTHOLOGUE AFUA_4G14700)"/>
    <property type="match status" value="1"/>
</dbReference>
<reference evidence="4 5" key="1">
    <citation type="journal article" date="2024" name="Nat. Commun.">
        <title>Phylogenomics reveals the evolutionary origins of lichenization in chlorophyte algae.</title>
        <authorList>
            <person name="Puginier C."/>
            <person name="Libourel C."/>
            <person name="Otte J."/>
            <person name="Skaloud P."/>
            <person name="Haon M."/>
            <person name="Grisel S."/>
            <person name="Petersen M."/>
            <person name="Berrin J.G."/>
            <person name="Delaux P.M."/>
            <person name="Dal Grande F."/>
            <person name="Keller J."/>
        </authorList>
    </citation>
    <scope>NUCLEOTIDE SEQUENCE [LARGE SCALE GENOMIC DNA]</scope>
    <source>
        <strain evidence="4 5">SAG 2523</strain>
    </source>
</reference>
<dbReference type="Gene3D" id="3.40.50.1110">
    <property type="entry name" value="SGNH hydrolase"/>
    <property type="match status" value="1"/>
</dbReference>
<dbReference type="CDD" id="cd01846">
    <property type="entry name" value="fatty_acyltransferase_like"/>
    <property type="match status" value="1"/>
</dbReference>
<name>A0AAW1SUB4_9CHLO</name>
<dbReference type="InterPro" id="IPR001087">
    <property type="entry name" value="GDSL"/>
</dbReference>
<feature type="signal peptide" evidence="3">
    <location>
        <begin position="1"/>
        <end position="24"/>
    </location>
</feature>